<gene>
    <name evidence="2" type="ORF">CA85_07420</name>
</gene>
<reference evidence="2 3" key="1">
    <citation type="submission" date="2019-02" db="EMBL/GenBank/DDBJ databases">
        <title>Deep-cultivation of Planctomycetes and their phenomic and genomic characterization uncovers novel biology.</title>
        <authorList>
            <person name="Wiegand S."/>
            <person name="Jogler M."/>
            <person name="Boedeker C."/>
            <person name="Pinto D."/>
            <person name="Vollmers J."/>
            <person name="Rivas-Marin E."/>
            <person name="Kohn T."/>
            <person name="Peeters S.H."/>
            <person name="Heuer A."/>
            <person name="Rast P."/>
            <person name="Oberbeckmann S."/>
            <person name="Bunk B."/>
            <person name="Jeske O."/>
            <person name="Meyerdierks A."/>
            <person name="Storesund J.E."/>
            <person name="Kallscheuer N."/>
            <person name="Luecker S."/>
            <person name="Lage O.M."/>
            <person name="Pohl T."/>
            <person name="Merkel B.J."/>
            <person name="Hornburger P."/>
            <person name="Mueller R.-W."/>
            <person name="Bruemmer F."/>
            <person name="Labrenz M."/>
            <person name="Spormann A.M."/>
            <person name="Op Den Camp H."/>
            <person name="Overmann J."/>
            <person name="Amann R."/>
            <person name="Jetten M.S.M."/>
            <person name="Mascher T."/>
            <person name="Medema M.H."/>
            <person name="Devos D.P."/>
            <person name="Kaster A.-K."/>
            <person name="Ovreas L."/>
            <person name="Rohde M."/>
            <person name="Galperin M.Y."/>
            <person name="Jogler C."/>
        </authorList>
    </citation>
    <scope>NUCLEOTIDE SEQUENCE [LARGE SCALE GENOMIC DNA]</scope>
    <source>
        <strain evidence="2 3">CA85</strain>
    </source>
</reference>
<accession>A0A5C5YGW5</accession>
<dbReference type="InterPro" id="IPR041180">
    <property type="entry name" value="Nmad2"/>
</dbReference>
<proteinExistence type="predicted"/>
<protein>
    <recommendedName>
        <fullName evidence="1">Nucleotide modification associated domain-containing protein</fullName>
    </recommendedName>
</protein>
<feature type="domain" description="Nucleotide modification associated" evidence="1">
    <location>
        <begin position="18"/>
        <end position="152"/>
    </location>
</feature>
<keyword evidence="3" id="KW-1185">Reference proteome</keyword>
<sequence>MSGLSANYQTSNDSLSGRCYVYKVVVDNGGAPCVYRNVLSLAICKPAIRRTANAGDLIFGFSGNADSPRNRLVYIAEVTERLVDGDYYYDAKYAKRPDCIYDWAGNHRLVLRDGAKYHNFTDARVRDVGQHPEYANACVLLSSDFRYFDDTGNNDWKRDFGGVAALVENMGQGHRVNHGPKLRDELLDLKDEVWRAHSTRKLGTPAHGWCKKVCHSASYDEDELFRVTEAGCEQVTR</sequence>
<evidence type="ECO:0000313" key="3">
    <source>
        <dbReference type="Proteomes" id="UP000318053"/>
    </source>
</evidence>
<evidence type="ECO:0000313" key="2">
    <source>
        <dbReference type="EMBL" id="TWT73861.1"/>
    </source>
</evidence>
<evidence type="ECO:0000259" key="1">
    <source>
        <dbReference type="Pfam" id="PF18753"/>
    </source>
</evidence>
<dbReference type="EMBL" id="SJPK01000002">
    <property type="protein sequence ID" value="TWT73861.1"/>
    <property type="molecule type" value="Genomic_DNA"/>
</dbReference>
<comment type="caution">
    <text evidence="2">The sequence shown here is derived from an EMBL/GenBank/DDBJ whole genome shotgun (WGS) entry which is preliminary data.</text>
</comment>
<dbReference type="AlphaFoldDB" id="A0A5C5YGW5"/>
<dbReference type="Proteomes" id="UP000318053">
    <property type="component" value="Unassembled WGS sequence"/>
</dbReference>
<dbReference type="OrthoDB" id="2080678at2"/>
<dbReference type="RefSeq" id="WP_146389954.1">
    <property type="nucleotide sequence ID" value="NZ_SJPK01000002.1"/>
</dbReference>
<name>A0A5C5YGW5_9BACT</name>
<dbReference type="Pfam" id="PF18753">
    <property type="entry name" value="Nmad2"/>
    <property type="match status" value="1"/>
</dbReference>
<organism evidence="2 3">
    <name type="scientific">Allorhodopirellula solitaria</name>
    <dbReference type="NCBI Taxonomy" id="2527987"/>
    <lineage>
        <taxon>Bacteria</taxon>
        <taxon>Pseudomonadati</taxon>
        <taxon>Planctomycetota</taxon>
        <taxon>Planctomycetia</taxon>
        <taxon>Pirellulales</taxon>
        <taxon>Pirellulaceae</taxon>
        <taxon>Allorhodopirellula</taxon>
    </lineage>
</organism>